<dbReference type="AlphaFoldDB" id="A0AAW9RAK7"/>
<dbReference type="PROSITE" id="PS50995">
    <property type="entry name" value="HTH_MARR_2"/>
    <property type="match status" value="1"/>
</dbReference>
<organism evidence="5 6">
    <name type="scientific">Elongatibacter sediminis</name>
    <dbReference type="NCBI Taxonomy" id="3119006"/>
    <lineage>
        <taxon>Bacteria</taxon>
        <taxon>Pseudomonadati</taxon>
        <taxon>Pseudomonadota</taxon>
        <taxon>Gammaproteobacteria</taxon>
        <taxon>Chromatiales</taxon>
        <taxon>Wenzhouxiangellaceae</taxon>
        <taxon>Elongatibacter</taxon>
    </lineage>
</organism>
<evidence type="ECO:0000256" key="3">
    <source>
        <dbReference type="ARBA" id="ARBA00023163"/>
    </source>
</evidence>
<dbReference type="RefSeq" id="WP_354693824.1">
    <property type="nucleotide sequence ID" value="NZ_JAZHOG010000001.1"/>
</dbReference>
<keyword evidence="3" id="KW-0804">Transcription</keyword>
<accession>A0AAW9RAK7</accession>
<dbReference type="InterPro" id="IPR036388">
    <property type="entry name" value="WH-like_DNA-bd_sf"/>
</dbReference>
<dbReference type="Gene3D" id="1.10.10.10">
    <property type="entry name" value="Winged helix-like DNA-binding domain superfamily/Winged helix DNA-binding domain"/>
    <property type="match status" value="1"/>
</dbReference>
<dbReference type="EMBL" id="JAZHOG010000001">
    <property type="protein sequence ID" value="MEJ8566506.1"/>
    <property type="molecule type" value="Genomic_DNA"/>
</dbReference>
<dbReference type="Pfam" id="PF12802">
    <property type="entry name" value="MarR_2"/>
    <property type="match status" value="1"/>
</dbReference>
<dbReference type="Proteomes" id="UP001359886">
    <property type="component" value="Unassembled WGS sequence"/>
</dbReference>
<sequence>MTKKTSQKLPAYLDPAGSEFDLFKSPFYLIAHADFQYHADLDMAIAKYGLDRTCYRLLTILKSKAPLNIKDVAALTLLKRSTASRAIERMRQEGWVESAASETDQRLSNVQLSAEGTALAEKVMPMGRRQLERAIEGLEPSRIIELVRTLEHLVGNLSRLPIE</sequence>
<proteinExistence type="predicted"/>
<gene>
    <name evidence="5" type="ORF">V3330_02605</name>
</gene>
<dbReference type="InterPro" id="IPR036390">
    <property type="entry name" value="WH_DNA-bd_sf"/>
</dbReference>
<dbReference type="PANTHER" id="PTHR42756:SF1">
    <property type="entry name" value="TRANSCRIPTIONAL REPRESSOR OF EMRAB OPERON"/>
    <property type="match status" value="1"/>
</dbReference>
<feature type="domain" description="HTH marR-type" evidence="4">
    <location>
        <begin position="19"/>
        <end position="155"/>
    </location>
</feature>
<evidence type="ECO:0000256" key="1">
    <source>
        <dbReference type="ARBA" id="ARBA00023015"/>
    </source>
</evidence>
<evidence type="ECO:0000256" key="2">
    <source>
        <dbReference type="ARBA" id="ARBA00023125"/>
    </source>
</evidence>
<dbReference type="InterPro" id="IPR000835">
    <property type="entry name" value="HTH_MarR-typ"/>
</dbReference>
<keyword evidence="6" id="KW-1185">Reference proteome</keyword>
<protein>
    <submittedName>
        <fullName evidence="5">MarR family winged helix-turn-helix transcriptional regulator</fullName>
    </submittedName>
</protein>
<keyword evidence="2" id="KW-0238">DNA-binding</keyword>
<dbReference type="PANTHER" id="PTHR42756">
    <property type="entry name" value="TRANSCRIPTIONAL REGULATOR, MARR"/>
    <property type="match status" value="1"/>
</dbReference>
<dbReference type="GO" id="GO:0003700">
    <property type="term" value="F:DNA-binding transcription factor activity"/>
    <property type="evidence" value="ECO:0007669"/>
    <property type="project" value="InterPro"/>
</dbReference>
<name>A0AAW9RAK7_9GAMM</name>
<dbReference type="GO" id="GO:0003677">
    <property type="term" value="F:DNA binding"/>
    <property type="evidence" value="ECO:0007669"/>
    <property type="project" value="UniProtKB-KW"/>
</dbReference>
<evidence type="ECO:0000259" key="4">
    <source>
        <dbReference type="PROSITE" id="PS50995"/>
    </source>
</evidence>
<keyword evidence="1" id="KW-0805">Transcription regulation</keyword>
<reference evidence="5 6" key="1">
    <citation type="submission" date="2024-02" db="EMBL/GenBank/DDBJ databases">
        <title>A novel Wenzhouxiangellaceae bacterium, isolated from coastal sediments.</title>
        <authorList>
            <person name="Du Z.-J."/>
            <person name="Ye Y.-Q."/>
            <person name="Zhang X.-Y."/>
        </authorList>
    </citation>
    <scope>NUCLEOTIDE SEQUENCE [LARGE SCALE GENOMIC DNA]</scope>
    <source>
        <strain evidence="5 6">CH-27</strain>
    </source>
</reference>
<evidence type="ECO:0000313" key="5">
    <source>
        <dbReference type="EMBL" id="MEJ8566506.1"/>
    </source>
</evidence>
<evidence type="ECO:0000313" key="6">
    <source>
        <dbReference type="Proteomes" id="UP001359886"/>
    </source>
</evidence>
<dbReference type="SMART" id="SM00347">
    <property type="entry name" value="HTH_MARR"/>
    <property type="match status" value="1"/>
</dbReference>
<dbReference type="SUPFAM" id="SSF46785">
    <property type="entry name" value="Winged helix' DNA-binding domain"/>
    <property type="match status" value="1"/>
</dbReference>
<comment type="caution">
    <text evidence="5">The sequence shown here is derived from an EMBL/GenBank/DDBJ whole genome shotgun (WGS) entry which is preliminary data.</text>
</comment>